<geneLocation type="plasmid" evidence="2">
    <name>unnamed</name>
</geneLocation>
<dbReference type="AlphaFoldDB" id="A0A291DCW7"/>
<dbReference type="RefSeq" id="WP_096740541.1">
    <property type="nucleotide sequence ID" value="NZ_CP023509.1"/>
</dbReference>
<accession>A0A291DCW7</accession>
<organism evidence="2 3">
    <name type="scientific">Rothia mucilaginosa</name>
    <dbReference type="NCBI Taxonomy" id="43675"/>
    <lineage>
        <taxon>Bacteria</taxon>
        <taxon>Bacillati</taxon>
        <taxon>Actinomycetota</taxon>
        <taxon>Actinomycetes</taxon>
        <taxon>Micrococcales</taxon>
        <taxon>Micrococcaceae</taxon>
        <taxon>Rothia</taxon>
    </lineage>
</organism>
<dbReference type="Proteomes" id="UP000218628">
    <property type="component" value="Plasmid unnamed"/>
</dbReference>
<feature type="transmembrane region" description="Helical" evidence="1">
    <location>
        <begin position="38"/>
        <end position="58"/>
    </location>
</feature>
<gene>
    <name evidence="2" type="ORF">CO690_00085</name>
</gene>
<keyword evidence="1" id="KW-1133">Transmembrane helix</keyword>
<protein>
    <submittedName>
        <fullName evidence="2">Uncharacterized protein</fullName>
    </submittedName>
</protein>
<evidence type="ECO:0000313" key="2">
    <source>
        <dbReference type="EMBL" id="ATF62149.1"/>
    </source>
</evidence>
<name>A0A291DCW7_9MICC</name>
<evidence type="ECO:0000313" key="3">
    <source>
        <dbReference type="Proteomes" id="UP000218628"/>
    </source>
</evidence>
<reference evidence="3" key="1">
    <citation type="submission" date="2017-09" db="EMBL/GenBank/DDBJ databases">
        <title>FDA dAtabase for Regulatory Grade micrObial Sequences (FDA-ARGOS): Supporting development and validation of Infectious Disease Dx tests.</title>
        <authorList>
            <person name="Minogue T."/>
            <person name="Wolcott M."/>
            <person name="Wasieloski L."/>
            <person name="Aguilar W."/>
            <person name="Moore D."/>
            <person name="Tallon L."/>
            <person name="Sadzewicz L."/>
            <person name="Ott S."/>
            <person name="Zhao X."/>
            <person name="Nagaraj S."/>
            <person name="Vavikolanu K."/>
            <person name="Aluvathingal J."/>
            <person name="Nadendla S."/>
            <person name="Sichtig H."/>
        </authorList>
    </citation>
    <scope>NUCLEOTIDE SEQUENCE [LARGE SCALE GENOMIC DNA]</scope>
    <source>
        <strain evidence="3">FDAARGOS_369</strain>
        <plasmid evidence="3">Plasmid unnamed</plasmid>
    </source>
</reference>
<keyword evidence="2" id="KW-0614">Plasmid</keyword>
<sequence length="63" mass="6819">MTGFFLLLAAIVLVLAVIAALFGRLSNGEDGEKSSMNPVWLVFAAALFVGFCYCAFLASKWEQ</sequence>
<dbReference type="EMBL" id="CP023509">
    <property type="protein sequence ID" value="ATF62149.1"/>
    <property type="molecule type" value="Genomic_DNA"/>
</dbReference>
<evidence type="ECO:0000256" key="1">
    <source>
        <dbReference type="SAM" id="Phobius"/>
    </source>
</evidence>
<keyword evidence="1" id="KW-0472">Membrane</keyword>
<proteinExistence type="predicted"/>
<keyword evidence="1" id="KW-0812">Transmembrane</keyword>